<keyword evidence="3" id="KW-1185">Reference proteome</keyword>
<reference evidence="2 3" key="1">
    <citation type="journal article" date="2013" name="Nat. Commun.">
        <title>Genome sequence and functional genomic analysis of the oil-degrading bacterium Oleispira antarctica.</title>
        <authorList>
            <person name="Kube M."/>
            <person name="Chernikova T.N."/>
            <person name="Al-Ramahi Y."/>
            <person name="Beloqui A."/>
            <person name="Lopez-Cortez N."/>
            <person name="Guazzaroni M.E."/>
            <person name="Heipieper H.J."/>
            <person name="Klages S."/>
            <person name="Kotsyurbenko O.R."/>
            <person name="Langer I."/>
            <person name="Nechitaylo T.Y."/>
            <person name="Lunsdorf H."/>
            <person name="Fernandez M."/>
            <person name="Juarez S."/>
            <person name="Ciordia S."/>
            <person name="Singer A."/>
            <person name="Kagan O."/>
            <person name="Egorova O."/>
            <person name="Petit P.A."/>
            <person name="Stogios P."/>
            <person name="Kim Y."/>
            <person name="Tchigvintsev A."/>
            <person name="Flick R."/>
            <person name="Denaro R."/>
            <person name="Genovese M."/>
            <person name="Albar J.P."/>
            <person name="Reva O.N."/>
            <person name="Martinez-Gomariz M."/>
            <person name="Tran H."/>
            <person name="Ferrer M."/>
            <person name="Savchenko A."/>
            <person name="Yakunin A.F."/>
            <person name="Yakimov M.M."/>
            <person name="Golyshina O.V."/>
            <person name="Reinhardt R."/>
            <person name="Golyshin P.N."/>
        </authorList>
    </citation>
    <scope>NUCLEOTIDE SEQUENCE [LARGE SCALE GENOMIC DNA]</scope>
</reference>
<dbReference type="AlphaFoldDB" id="R4YM11"/>
<protein>
    <submittedName>
        <fullName evidence="2">Uncharacterized protein</fullName>
    </submittedName>
</protein>
<keyword evidence="1" id="KW-0732">Signal</keyword>
<feature type="chain" id="PRO_5004374225" evidence="1">
    <location>
        <begin position="19"/>
        <end position="97"/>
    </location>
</feature>
<sequence length="97" mass="10575">MKILLFTLLYSFAGALFANSYAESNSTTIATEDAFFISDALLVEGDSTGADDLDTVGYVDLKSHLAPIYVIKSPTLFSPINTRPSHYYHTRAPPLIA</sequence>
<dbReference type="HOGENOM" id="CLU_2343949_0_0_6"/>
<organism evidence="2 3">
    <name type="scientific">Oleispira antarctica RB-8</name>
    <dbReference type="NCBI Taxonomy" id="698738"/>
    <lineage>
        <taxon>Bacteria</taxon>
        <taxon>Pseudomonadati</taxon>
        <taxon>Pseudomonadota</taxon>
        <taxon>Gammaproteobacteria</taxon>
        <taxon>Oceanospirillales</taxon>
        <taxon>Oceanospirillaceae</taxon>
        <taxon>Oleispira</taxon>
    </lineage>
</organism>
<dbReference type="Proteomes" id="UP000032749">
    <property type="component" value="Chromosome"/>
</dbReference>
<evidence type="ECO:0000256" key="1">
    <source>
        <dbReference type="SAM" id="SignalP"/>
    </source>
</evidence>
<evidence type="ECO:0000313" key="3">
    <source>
        <dbReference type="Proteomes" id="UP000032749"/>
    </source>
</evidence>
<dbReference type="EMBL" id="FO203512">
    <property type="protein sequence ID" value="CCK75690.1"/>
    <property type="molecule type" value="Genomic_DNA"/>
</dbReference>
<accession>R4YM11</accession>
<name>R4YM11_OLEAN</name>
<gene>
    <name evidence="2" type="ORF">OLEAN_C15140</name>
</gene>
<dbReference type="STRING" id="698738.OLEAN_C15140"/>
<dbReference type="KEGG" id="oai:OLEAN_C15140"/>
<proteinExistence type="predicted"/>
<feature type="signal peptide" evidence="1">
    <location>
        <begin position="1"/>
        <end position="18"/>
    </location>
</feature>
<evidence type="ECO:0000313" key="2">
    <source>
        <dbReference type="EMBL" id="CCK75690.1"/>
    </source>
</evidence>